<dbReference type="PROSITE" id="PS51257">
    <property type="entry name" value="PROKAR_LIPOPROTEIN"/>
    <property type="match status" value="1"/>
</dbReference>
<proteinExistence type="predicted"/>
<dbReference type="Proteomes" id="UP000182278">
    <property type="component" value="Unassembled WGS sequence"/>
</dbReference>
<gene>
    <name evidence="1" type="ORF">AUJ66_06920</name>
</gene>
<dbReference type="EMBL" id="MNUO01000106">
    <property type="protein sequence ID" value="OIN96273.1"/>
    <property type="molecule type" value="Genomic_DNA"/>
</dbReference>
<accession>A0A1J4SA16</accession>
<organism evidence="1 2">
    <name type="scientific">Candidatus Desantisbacteria bacterium CG1_02_38_46</name>
    <dbReference type="NCBI Taxonomy" id="1817893"/>
    <lineage>
        <taxon>Bacteria</taxon>
        <taxon>Candidatus Desantisiibacteriota</taxon>
    </lineage>
</organism>
<sequence>MKQHILINATCILFLFACWNGIVSGIDTELFFKNIRDKYEKVNSYSCTMEIYEKLGEKTEERTLRFYFKKPDLIRAEVTKGRDSGGVAIFKNNYV</sequence>
<comment type="caution">
    <text evidence="1">The sequence shown here is derived from an EMBL/GenBank/DDBJ whole genome shotgun (WGS) entry which is preliminary data.</text>
</comment>
<dbReference type="STRING" id="1817893.AUJ66_06920"/>
<dbReference type="AlphaFoldDB" id="A0A1J4SA16"/>
<evidence type="ECO:0000313" key="2">
    <source>
        <dbReference type="Proteomes" id="UP000182278"/>
    </source>
</evidence>
<evidence type="ECO:0000313" key="1">
    <source>
        <dbReference type="EMBL" id="OIN96273.1"/>
    </source>
</evidence>
<name>A0A1J4SA16_9BACT</name>
<protein>
    <submittedName>
        <fullName evidence="1">Uncharacterized protein</fullName>
    </submittedName>
</protein>
<reference evidence="1 2" key="1">
    <citation type="journal article" date="2016" name="Environ. Microbiol.">
        <title>Genomic resolution of a cold subsurface aquifer community provides metabolic insights for novel microbes adapted to high CO concentrations.</title>
        <authorList>
            <person name="Probst A.J."/>
            <person name="Castelle C.J."/>
            <person name="Singh A."/>
            <person name="Brown C.T."/>
            <person name="Anantharaman K."/>
            <person name="Sharon I."/>
            <person name="Hug L.A."/>
            <person name="Burstein D."/>
            <person name="Emerson J.B."/>
            <person name="Thomas B.C."/>
            <person name="Banfield J.F."/>
        </authorList>
    </citation>
    <scope>NUCLEOTIDE SEQUENCE [LARGE SCALE GENOMIC DNA]</scope>
    <source>
        <strain evidence="1">CG1_02_38_46</strain>
    </source>
</reference>